<dbReference type="InterPro" id="IPR050953">
    <property type="entry name" value="N4_N6_ade-DNA_methylase"/>
</dbReference>
<protein>
    <recommendedName>
        <fullName evidence="1">site-specific DNA-methyltransferase (adenine-specific)</fullName>
        <ecNumber evidence="1">2.1.1.72</ecNumber>
    </recommendedName>
</protein>
<evidence type="ECO:0000256" key="4">
    <source>
        <dbReference type="ARBA" id="ARBA00022691"/>
    </source>
</evidence>
<evidence type="ECO:0000256" key="2">
    <source>
        <dbReference type="ARBA" id="ARBA00022603"/>
    </source>
</evidence>
<dbReference type="STRING" id="182217.HCW_08015"/>
<dbReference type="KEGG" id="hce:HCW_08015"/>
<dbReference type="eggNOG" id="COG0827">
    <property type="taxonomic scope" value="Bacteria"/>
</dbReference>
<dbReference type="HOGENOM" id="CLU_902457_0_0_7"/>
<dbReference type="Gene3D" id="3.40.50.150">
    <property type="entry name" value="Vaccinia Virus protein VP39"/>
    <property type="match status" value="1"/>
</dbReference>
<dbReference type="InterPro" id="IPR029063">
    <property type="entry name" value="SAM-dependent_MTases_sf"/>
</dbReference>
<dbReference type="REBASE" id="47601">
    <property type="entry name" value="M.Hce7128ORF8015P"/>
</dbReference>
<feature type="domain" description="Type II methyltransferase M.TaqI-like" evidence="6">
    <location>
        <begin position="126"/>
        <end position="263"/>
    </location>
</feature>
<evidence type="ECO:0000256" key="1">
    <source>
        <dbReference type="ARBA" id="ARBA00011900"/>
    </source>
</evidence>
<evidence type="ECO:0000256" key="3">
    <source>
        <dbReference type="ARBA" id="ARBA00022679"/>
    </source>
</evidence>
<dbReference type="AlphaFoldDB" id="I0EPJ1"/>
<keyword evidence="4" id="KW-0949">S-adenosyl-L-methionine</keyword>
<keyword evidence="8" id="KW-1185">Reference proteome</keyword>
<dbReference type="GO" id="GO:0009007">
    <property type="term" value="F:site-specific DNA-methyltransferase (adenine-specific) activity"/>
    <property type="evidence" value="ECO:0007669"/>
    <property type="project" value="UniProtKB-EC"/>
</dbReference>
<dbReference type="InterPro" id="IPR011639">
    <property type="entry name" value="MethylTrfase_TaqI-like_dom"/>
</dbReference>
<evidence type="ECO:0000313" key="7">
    <source>
        <dbReference type="EMBL" id="AFI04860.1"/>
    </source>
</evidence>
<dbReference type="GO" id="GO:0006304">
    <property type="term" value="P:DNA modification"/>
    <property type="evidence" value="ECO:0007669"/>
    <property type="project" value="InterPro"/>
</dbReference>
<proteinExistence type="predicted"/>
<dbReference type="PATRIC" id="fig|182217.3.peg.1700"/>
<comment type="catalytic activity">
    <reaction evidence="5">
        <text>a 2'-deoxyadenosine in DNA + S-adenosyl-L-methionine = an N(6)-methyl-2'-deoxyadenosine in DNA + S-adenosyl-L-homocysteine + H(+)</text>
        <dbReference type="Rhea" id="RHEA:15197"/>
        <dbReference type="Rhea" id="RHEA-COMP:12418"/>
        <dbReference type="Rhea" id="RHEA-COMP:12419"/>
        <dbReference type="ChEBI" id="CHEBI:15378"/>
        <dbReference type="ChEBI" id="CHEBI:57856"/>
        <dbReference type="ChEBI" id="CHEBI:59789"/>
        <dbReference type="ChEBI" id="CHEBI:90615"/>
        <dbReference type="ChEBI" id="CHEBI:90616"/>
        <dbReference type="EC" id="2.1.1.72"/>
    </reaction>
</comment>
<dbReference type="InterPro" id="IPR002052">
    <property type="entry name" value="DNA_methylase_N6_adenine_CS"/>
</dbReference>
<accession>I0EPJ1</accession>
<gene>
    <name evidence="7" type="ordered locus">HCW_08015</name>
</gene>
<dbReference type="RefSeq" id="WP_014661727.1">
    <property type="nucleotide sequence ID" value="NC_017737.1"/>
</dbReference>
<name>I0EPJ1_HELC0</name>
<dbReference type="PANTHER" id="PTHR33841">
    <property type="entry name" value="DNA METHYLTRANSFERASE YEEA-RELATED"/>
    <property type="match status" value="1"/>
</dbReference>
<organism evidence="7 8">
    <name type="scientific">Helicobacter cetorum (strain ATCC BAA-429 / MIT 00-7128)</name>
    <dbReference type="NCBI Taxonomy" id="182217"/>
    <lineage>
        <taxon>Bacteria</taxon>
        <taxon>Pseudomonadati</taxon>
        <taxon>Campylobacterota</taxon>
        <taxon>Epsilonproteobacteria</taxon>
        <taxon>Campylobacterales</taxon>
        <taxon>Helicobacteraceae</taxon>
        <taxon>Helicobacter</taxon>
    </lineage>
</organism>
<dbReference type="Proteomes" id="UP000005010">
    <property type="component" value="Chromosome"/>
</dbReference>
<dbReference type="Pfam" id="PF07669">
    <property type="entry name" value="Eco57I"/>
    <property type="match status" value="1"/>
</dbReference>
<reference evidence="8" key="1">
    <citation type="submission" date="2012-04" db="EMBL/GenBank/DDBJ databases">
        <title>Complete genome sequence of Helicobacter cetorum strain MIT 00-7128.</title>
        <authorList>
            <person name="Kersulyte D."/>
            <person name="Berg D.E."/>
        </authorList>
    </citation>
    <scope>NUCLEOTIDE SEQUENCE [LARGE SCALE GENOMIC DNA]</scope>
    <source>
        <strain evidence="8">MIT 00-7128</strain>
    </source>
</reference>
<dbReference type="SUPFAM" id="SSF53335">
    <property type="entry name" value="S-adenosyl-L-methionine-dependent methyltransferases"/>
    <property type="match status" value="1"/>
</dbReference>
<keyword evidence="3" id="KW-0808">Transferase</keyword>
<dbReference type="PROSITE" id="PS00092">
    <property type="entry name" value="N6_MTASE"/>
    <property type="match status" value="1"/>
</dbReference>
<sequence length="308" mass="35661">MLFKLINQVLDSTKFVPYLKEEIKGILPNFRVNTNTSMPISISEFLKATNQVYEKIDKKILGAYYTPNDVCRFIIEQMVLKDNDLLQKNILDPTCGNGEFLLAYFQFIKENNYLKTDKQILEYLHAIYGNDIKKEALEVSKIRLLFYTFSILKNKENIKGVAKILNANFYNFDAINDLNKVNKLFDYIIGNPPYIEANQSKIAPKEKMGNVYTNVLKNSMLLLKENAYLSFVIPISYASTPRMKILREHVKNNSAKQILYHFADRPSSLFIAHQKLSILILKKKNLAKSIKFTALNTCIGIKKKERIY</sequence>
<dbReference type="PRINTS" id="PR00507">
    <property type="entry name" value="N12N6MTFRASE"/>
</dbReference>
<evidence type="ECO:0000256" key="5">
    <source>
        <dbReference type="ARBA" id="ARBA00047942"/>
    </source>
</evidence>
<dbReference type="EMBL" id="CP003479">
    <property type="protein sequence ID" value="AFI04860.1"/>
    <property type="molecule type" value="Genomic_DNA"/>
</dbReference>
<dbReference type="GO" id="GO:0003676">
    <property type="term" value="F:nucleic acid binding"/>
    <property type="evidence" value="ECO:0007669"/>
    <property type="project" value="InterPro"/>
</dbReference>
<keyword evidence="2 7" id="KW-0489">Methyltransferase</keyword>
<dbReference type="PANTHER" id="PTHR33841:SF1">
    <property type="entry name" value="DNA METHYLTRANSFERASE A"/>
    <property type="match status" value="1"/>
</dbReference>
<evidence type="ECO:0000313" key="8">
    <source>
        <dbReference type="Proteomes" id="UP000005010"/>
    </source>
</evidence>
<evidence type="ECO:0000259" key="6">
    <source>
        <dbReference type="Pfam" id="PF07669"/>
    </source>
</evidence>
<dbReference type="EC" id="2.1.1.72" evidence="1"/>
<dbReference type="GO" id="GO:0032259">
    <property type="term" value="P:methylation"/>
    <property type="evidence" value="ECO:0007669"/>
    <property type="project" value="UniProtKB-KW"/>
</dbReference>